<dbReference type="Proteomes" id="UP000518752">
    <property type="component" value="Unassembled WGS sequence"/>
</dbReference>
<evidence type="ECO:0000313" key="2">
    <source>
        <dbReference type="Proteomes" id="UP000518752"/>
    </source>
</evidence>
<proteinExistence type="predicted"/>
<comment type="caution">
    <text evidence="1">The sequence shown here is derived from an EMBL/GenBank/DDBJ whole genome shotgun (WGS) entry which is preliminary data.</text>
</comment>
<accession>A0A8H5H7X0</accession>
<protein>
    <submittedName>
        <fullName evidence="1">Uncharacterized protein</fullName>
    </submittedName>
</protein>
<reference evidence="1 2" key="1">
    <citation type="journal article" date="2020" name="ISME J.">
        <title>Uncovering the hidden diversity of litter-decomposition mechanisms in mushroom-forming fungi.</title>
        <authorList>
            <person name="Floudas D."/>
            <person name="Bentzer J."/>
            <person name="Ahren D."/>
            <person name="Johansson T."/>
            <person name="Persson P."/>
            <person name="Tunlid A."/>
        </authorList>
    </citation>
    <scope>NUCLEOTIDE SEQUENCE [LARGE SCALE GENOMIC DNA]</scope>
    <source>
        <strain evidence="1 2">CBS 406.79</strain>
    </source>
</reference>
<evidence type="ECO:0000313" key="1">
    <source>
        <dbReference type="EMBL" id="KAF5378045.1"/>
    </source>
</evidence>
<gene>
    <name evidence="1" type="ORF">D9757_011516</name>
</gene>
<keyword evidence="2" id="KW-1185">Reference proteome</keyword>
<name>A0A8H5H7X0_9AGAR</name>
<dbReference type="EMBL" id="JAACJN010000079">
    <property type="protein sequence ID" value="KAF5378045.1"/>
    <property type="molecule type" value="Genomic_DNA"/>
</dbReference>
<organism evidence="1 2">
    <name type="scientific">Collybiopsis confluens</name>
    <dbReference type="NCBI Taxonomy" id="2823264"/>
    <lineage>
        <taxon>Eukaryota</taxon>
        <taxon>Fungi</taxon>
        <taxon>Dikarya</taxon>
        <taxon>Basidiomycota</taxon>
        <taxon>Agaricomycotina</taxon>
        <taxon>Agaricomycetes</taxon>
        <taxon>Agaricomycetidae</taxon>
        <taxon>Agaricales</taxon>
        <taxon>Marasmiineae</taxon>
        <taxon>Omphalotaceae</taxon>
        <taxon>Collybiopsis</taxon>
    </lineage>
</organism>
<dbReference type="AlphaFoldDB" id="A0A8H5H7X0"/>
<sequence length="118" mass="13802">MRVEILEQEFVFWGAGPALNQSQLTQWCQLRPEHDSKRLHDLGPFDYAFLMLENERLENPKAPALYFCFNQKGEPKAALILRAVFSPRAASPPDLKPTPEIRRVWPHEEIRARYLFIP</sequence>